<evidence type="ECO:0000256" key="3">
    <source>
        <dbReference type="ARBA" id="ARBA00022737"/>
    </source>
</evidence>
<dbReference type="Pfam" id="PF13516">
    <property type="entry name" value="LRR_6"/>
    <property type="match status" value="3"/>
</dbReference>
<dbReference type="SUPFAM" id="SSF52047">
    <property type="entry name" value="RNI-like"/>
    <property type="match status" value="1"/>
</dbReference>
<reference evidence="6" key="1">
    <citation type="submission" date="2019-02" db="EMBL/GenBank/DDBJ databases">
        <title>FDA dAtabase for Regulatory Grade micrObial Sequences (FDA-ARGOS): Supporting development and validation of Infectious Disease Dx tests.</title>
        <authorList>
            <person name="Duncan R."/>
            <person name="Fisher C."/>
            <person name="Tallon L."/>
            <person name="Sadzewicz L."/>
            <person name="Sengamalay N."/>
            <person name="Ott S."/>
            <person name="Godinez A."/>
            <person name="Nagaraj S."/>
            <person name="Vavikolanu K."/>
            <person name="Nadendla S."/>
            <person name="Aluvathingal J."/>
            <person name="Sichtig H."/>
        </authorList>
    </citation>
    <scope>NUCLEOTIDE SEQUENCE [LARGE SCALE GENOMIC DNA]</scope>
    <source>
        <strain evidence="6">FDAARGOS_361</strain>
    </source>
</reference>
<comment type="caution">
    <text evidence="5">The sequence shown here is derived from an EMBL/GenBank/DDBJ whole genome shotgun (WGS) entry which is preliminary data.</text>
</comment>
<dbReference type="VEuPathDB" id="TriTrypDB:LdBPK_091600.1"/>
<evidence type="ECO:0000313" key="6">
    <source>
        <dbReference type="Proteomes" id="UP000318447"/>
    </source>
</evidence>
<keyword evidence="1" id="KW-0343">GTPase activation</keyword>
<sequence>MPPKQGKKDAKASAPVITVAQELHVDTDLRRLHEACGVLGEPFAPFARRLKAELTRVKDGDQEGVPQVPLFVHGEVAPGDLKTLCSVALRPYPFLRVIQLHHAELGDDGILILCEFLSQYQPLPDRNPFGIQRLELPGCAIGPRGCRYLGSYLRSNATVTTLVLDFNPLEDAGVRELCTALQWNSSLTSLSLQYCGVSSDGAGYIASRIVKESNVSVLSLRGNAIGDKGVEEVAKAICVSSKLEDVDLADTAFTGDVNAVLALCEAMECGTALRVVDLNMCTITPSATECLLKSLQASRHVTTLRVSERTDPVVYKQIVVISATRAEAKDEEPYTWSTFENRIAVIYEARKGAQPSAEEIESQLRVAQYPLTPRFFATPLDGIVDGGDEQEATALQWVFEDIMQCVQRRENITLVHRGVHVEAHLEPILVAFLQAVRSSAEYGMQVAADEIAKEKQMQRLLQMNVNAVEVDATEARGIKVHERDIARQGGGSVQLSKELRKKIAKLRQEYHYVHPADRQAAAVNRYGLITAAHNDLLKPPHIDSSLLMPQAFAASPPANRATRASMATSLMAAKNARSHTAIFNQLQRRNTAGLLSELREQESGGDCEPIRGNGWGDKITLYTFDGVSSVMALPGIPNFDEVVRELALDFWLRTDLKPVDGKRVLIQIMEGQREDVGQLFQLSLNWYEDMPDSVRVIIRDSANRVLEAVASVAKAGLTDGTNFHHLMLRVHSLEEGQLSCEVDGRFIDIQLIQQEHPIAFNPWSHRLFVGGYLDEVNAPALVFRGAIAELRFWSGVFPSHPIVRWPLFAVENGTLQEVTRTIPADHHETLLNLRAVEEPSPRSAPSFDGNLVMNVGTLPLFGPLMHNWRIELCFRTDVSSRMMTLLGVTDSNFQMQEFGIVLNSEPVITKERLRYHELHTTFYVVDAFGACCSALLRGTERQNLMDGEWHKLVWRCIDSEANKFSVKVDDVLQDLLFVSREGPTRFVSYDNWIAVGGHNVRNWKIQRPFTGQIDHFYLSLRGYPYVTLEMNEGPGAYVLQDRSHHHNHGLLINSATNVVRRNDVVWIPGPADKSQDLDHGALPDMRIFKSNDVSVAAVVFTCTFDEENIARETLYDVLSGKFRELERTPHILPEHTETQWRSWYGLSAECYHAFDSVTRLEESINTVLRATAPRGHLLITVRIGDCLASVLHIREPERPADAVYDCNMLRWHYPYMVEGMRGRRELMLNRMIEGAESVLLSDTLKPYVTAKLGPLNSGPRSVLTDDIIRSLQNSGRPWFLPAVLHAHLLNAEFGSTLHLIQRVRPHMSANEAAAVSLFNKKLFDGVRENAALLIQRNWRGCLGKREAARRSEQRSLNDRKVEEIRTLRVNAAVKTKGSLCALLITLHHPRCPGVPAIDGDTRPLEEALRQQGYEVTTLEDPDMATMLRAVSQTDTTKSNFIYVSGYGGALGLRQPPVFGLESLAVYIEEQAQRATLESGESGAFRQLMAQMEEEKARVPAKKPKKKAKKASATARPKKKTAEEVELEQREFESALRSHCQQMEQEESCARDNLVGEWETMNQLLSRELRCAVAVTREYEERYKAKGPEGGAQSYVYPCESHMIEPFATTVVDVEDVIGAALHRQAPPLGLQCVVAVDLQPVTPYSCGMACLASSTGNTFRVPYRPQQRELLSLILVKAFNGQLPKVSATFKYAILSGGIETAANERDWKSFASYVVGKLQRYCSPECCRPLRDELDRHVPFVAELVPVRDIVMDAEARDRRRRERETQKVKAQVTFGVGSAKVQSDMFSLFRDFLEGVTVSDLVFANTICILLTHHNKGIDGIQVEDVTDALEKCRPSACTLAFEVRVTAGGVEVQFKASDAGDRLLLSQWLNALSLRSLTWQFRQRPLFGTSRLEVDYIEHLYDAKIACSARRYRQLCKQFDAFPVPKPYVRFVRTRVSKSPKQN</sequence>
<dbReference type="VEuPathDB" id="TriTrypDB:LDHU3_09.1870"/>
<feature type="region of interest" description="Disordered" evidence="4">
    <location>
        <begin position="1494"/>
        <end position="1524"/>
    </location>
</feature>
<dbReference type="InterPro" id="IPR013320">
    <property type="entry name" value="ConA-like_dom_sf"/>
</dbReference>
<dbReference type="EMBL" id="RHLC01000042">
    <property type="protein sequence ID" value="TPP41634.1"/>
    <property type="molecule type" value="Genomic_DNA"/>
</dbReference>
<keyword evidence="2" id="KW-0433">Leucine-rich repeat</keyword>
<dbReference type="GO" id="GO:0005634">
    <property type="term" value="C:nucleus"/>
    <property type="evidence" value="ECO:0007669"/>
    <property type="project" value="TreeGrafter"/>
</dbReference>
<dbReference type="Gene3D" id="2.60.120.200">
    <property type="match status" value="1"/>
</dbReference>
<evidence type="ECO:0000313" key="5">
    <source>
        <dbReference type="EMBL" id="TPP41634.1"/>
    </source>
</evidence>
<dbReference type="PANTHER" id="PTHR24113:SF12">
    <property type="entry name" value="RAN GTPASE-ACTIVATING PROTEIN 1"/>
    <property type="match status" value="1"/>
</dbReference>
<dbReference type="PANTHER" id="PTHR24113">
    <property type="entry name" value="RAN GTPASE-ACTIVATING PROTEIN 1"/>
    <property type="match status" value="1"/>
</dbReference>
<dbReference type="GO" id="GO:0005096">
    <property type="term" value="F:GTPase activator activity"/>
    <property type="evidence" value="ECO:0007669"/>
    <property type="project" value="UniProtKB-KW"/>
</dbReference>
<feature type="compositionally biased region" description="Basic residues" evidence="4">
    <location>
        <begin position="1498"/>
        <end position="1509"/>
    </location>
</feature>
<dbReference type="PROSITE" id="PS50096">
    <property type="entry name" value="IQ"/>
    <property type="match status" value="1"/>
</dbReference>
<dbReference type="Gene3D" id="3.80.10.10">
    <property type="entry name" value="Ribonuclease Inhibitor"/>
    <property type="match status" value="1"/>
</dbReference>
<dbReference type="Proteomes" id="UP000318447">
    <property type="component" value="Unassembled WGS sequence"/>
</dbReference>
<evidence type="ECO:0000256" key="4">
    <source>
        <dbReference type="SAM" id="MobiDB-lite"/>
    </source>
</evidence>
<dbReference type="GO" id="GO:0048471">
    <property type="term" value="C:perinuclear region of cytoplasm"/>
    <property type="evidence" value="ECO:0007669"/>
    <property type="project" value="TreeGrafter"/>
</dbReference>
<accession>A0A504X0I4</accession>
<dbReference type="GO" id="GO:0006913">
    <property type="term" value="P:nucleocytoplasmic transport"/>
    <property type="evidence" value="ECO:0007669"/>
    <property type="project" value="TreeGrafter"/>
</dbReference>
<dbReference type="VEuPathDB" id="TriTrypDB:LDHU3_09.1880"/>
<gene>
    <name evidence="5" type="ORF">CGC21_36595</name>
</gene>
<dbReference type="VEuPathDB" id="TriTrypDB:LdCL_090022500"/>
<dbReference type="InterPro" id="IPR027038">
    <property type="entry name" value="RanGap"/>
</dbReference>
<dbReference type="GO" id="GO:0005829">
    <property type="term" value="C:cytosol"/>
    <property type="evidence" value="ECO:0007669"/>
    <property type="project" value="TreeGrafter"/>
</dbReference>
<dbReference type="GO" id="GO:0031267">
    <property type="term" value="F:small GTPase binding"/>
    <property type="evidence" value="ECO:0007669"/>
    <property type="project" value="TreeGrafter"/>
</dbReference>
<dbReference type="InterPro" id="IPR001611">
    <property type="entry name" value="Leu-rich_rpt"/>
</dbReference>
<dbReference type="SUPFAM" id="SSF49899">
    <property type="entry name" value="Concanavalin A-like lectins/glucanases"/>
    <property type="match status" value="2"/>
</dbReference>
<proteinExistence type="predicted"/>
<evidence type="ECO:0000256" key="1">
    <source>
        <dbReference type="ARBA" id="ARBA00022468"/>
    </source>
</evidence>
<protein>
    <submittedName>
        <fullName evidence="5">Leucine Rich repeat family protein</fullName>
    </submittedName>
</protein>
<dbReference type="VEuPathDB" id="TriTrypDB:LdBPK_091610.1"/>
<dbReference type="SMART" id="SM00368">
    <property type="entry name" value="LRR_RI"/>
    <property type="match status" value="6"/>
</dbReference>
<dbReference type="VEuPathDB" id="TriTrypDB:LdCL_090022400"/>
<keyword evidence="3" id="KW-0677">Repeat</keyword>
<organism evidence="5 6">
    <name type="scientific">Leishmania donovani</name>
    <dbReference type="NCBI Taxonomy" id="5661"/>
    <lineage>
        <taxon>Eukaryota</taxon>
        <taxon>Discoba</taxon>
        <taxon>Euglenozoa</taxon>
        <taxon>Kinetoplastea</taxon>
        <taxon>Metakinetoplastina</taxon>
        <taxon>Trypanosomatida</taxon>
        <taxon>Trypanosomatidae</taxon>
        <taxon>Leishmaniinae</taxon>
        <taxon>Leishmania</taxon>
    </lineage>
</organism>
<name>A0A504X0I4_LEIDO</name>
<dbReference type="InterPro" id="IPR032675">
    <property type="entry name" value="LRR_dom_sf"/>
</dbReference>
<evidence type="ECO:0000256" key="2">
    <source>
        <dbReference type="ARBA" id="ARBA00022614"/>
    </source>
</evidence>